<dbReference type="AlphaFoldDB" id="A0A4U9TV60"/>
<keyword evidence="1" id="KW-0472">Membrane</keyword>
<organism evidence="2">
    <name type="scientific">Serratia fonticola</name>
    <dbReference type="NCBI Taxonomy" id="47917"/>
    <lineage>
        <taxon>Bacteria</taxon>
        <taxon>Pseudomonadati</taxon>
        <taxon>Pseudomonadota</taxon>
        <taxon>Gammaproteobacteria</taxon>
        <taxon>Enterobacterales</taxon>
        <taxon>Yersiniaceae</taxon>
        <taxon>Serratia</taxon>
    </lineage>
</organism>
<evidence type="ECO:0000313" key="2">
    <source>
        <dbReference type="EMBL" id="VTR23257.1"/>
    </source>
</evidence>
<dbReference type="EMBL" id="CABEEZ010000031">
    <property type="protein sequence ID" value="VTR23257.1"/>
    <property type="molecule type" value="Genomic_DNA"/>
</dbReference>
<name>A0A4U9TV60_SERFO</name>
<accession>A0A4U9TV60</accession>
<keyword evidence="1" id="KW-0812">Transmembrane</keyword>
<sequence length="126" mass="14108">MVFGSAIMAISGWLFDMERLFSSPEYFFTLLSVPVIIGTLFLLPLKACLFNGEPPVRQAIPQPIKYRDPAVTFLLFFGAVLQYLLAGKNPRGDQKLHPIRGSANAQRGWMVGFCYRLCHAGDIFHA</sequence>
<protein>
    <submittedName>
        <fullName evidence="2">Uncharacterized protein</fullName>
    </submittedName>
</protein>
<gene>
    <name evidence="2" type="ORF">NCTC12965_01731</name>
</gene>
<reference evidence="2" key="1">
    <citation type="submission" date="2019-05" db="EMBL/GenBank/DDBJ databases">
        <authorList>
            <consortium name="Pathogen Informatics"/>
        </authorList>
    </citation>
    <scope>NUCLEOTIDE SEQUENCE [LARGE SCALE GENOMIC DNA]</scope>
    <source>
        <strain evidence="2">NCTC12965</strain>
    </source>
</reference>
<evidence type="ECO:0000256" key="1">
    <source>
        <dbReference type="SAM" id="Phobius"/>
    </source>
</evidence>
<keyword evidence="1" id="KW-1133">Transmembrane helix</keyword>
<proteinExistence type="predicted"/>
<feature type="transmembrane region" description="Helical" evidence="1">
    <location>
        <begin position="66"/>
        <end position="85"/>
    </location>
</feature>
<feature type="transmembrane region" description="Helical" evidence="1">
    <location>
        <begin position="26"/>
        <end position="45"/>
    </location>
</feature>